<dbReference type="Gene3D" id="1.20.5.340">
    <property type="match status" value="1"/>
</dbReference>
<evidence type="ECO:0000256" key="2">
    <source>
        <dbReference type="ARBA" id="ARBA00004370"/>
    </source>
</evidence>
<dbReference type="OrthoDB" id="889336at2759"/>
<dbReference type="PANTHER" id="PTHR14360:SF1">
    <property type="entry name" value="PROTEIN FMP32, MITOCHONDRIAL"/>
    <property type="match status" value="1"/>
</dbReference>
<keyword evidence="4 9" id="KW-0812">Transmembrane</keyword>
<dbReference type="InterPro" id="IPR024461">
    <property type="entry name" value="CCDC90-like"/>
</dbReference>
<evidence type="ECO:0000256" key="6">
    <source>
        <dbReference type="ARBA" id="ARBA00023054"/>
    </source>
</evidence>
<comment type="similarity">
    <text evidence="3">Belongs to the CCDC90 family.</text>
</comment>
<comment type="caution">
    <text evidence="10">The sequence shown here is derived from an EMBL/GenBank/DDBJ whole genome shotgun (WGS) entry which is preliminary data.</text>
</comment>
<evidence type="ECO:0000256" key="9">
    <source>
        <dbReference type="SAM" id="Phobius"/>
    </source>
</evidence>
<evidence type="ECO:0000313" key="11">
    <source>
        <dbReference type="Proteomes" id="UP000593567"/>
    </source>
</evidence>
<feature type="transmembrane region" description="Helical" evidence="9">
    <location>
        <begin position="274"/>
        <end position="296"/>
    </location>
</feature>
<keyword evidence="8 9" id="KW-0472">Membrane</keyword>
<sequence>MNISSLALCVATVPIRTLDVASPCFLHTRNMLRTFSSVRQLRPCHKRTSKSINSNLNQTRNLSVTSLLLADDSSVTVNEDTLLHESIRKSLEHNPELQKEIAESYDSTEYGSSQLSHDNIMVDTYALIKVFTKKGFTLEQAESITYTFTQLMNDALKEQRKYCVEKAALDVMREQVMAHIGALRKDMTILEKSELTDLRNENEKLKLLLSQHKSQMTEDVSQVKNQLTLDINMERSRSKDEHSMVEKNIANLTTKMTAELGTLETTFERYKNDIYKFIGGSIVSGLTIALGLYRVYKS</sequence>
<dbReference type="GO" id="GO:0016020">
    <property type="term" value="C:membrane"/>
    <property type="evidence" value="ECO:0007669"/>
    <property type="project" value="UniProtKB-SubCell"/>
</dbReference>
<proteinExistence type="inferred from homology"/>
<evidence type="ECO:0000256" key="1">
    <source>
        <dbReference type="ARBA" id="ARBA00004173"/>
    </source>
</evidence>
<evidence type="ECO:0000256" key="5">
    <source>
        <dbReference type="ARBA" id="ARBA00022989"/>
    </source>
</evidence>
<keyword evidence="7" id="KW-0496">Mitochondrion</keyword>
<reference evidence="10" key="1">
    <citation type="submission" date="2020-06" db="EMBL/GenBank/DDBJ databases">
        <title>Draft genome of Bugula neritina, a colonial animal packing powerful symbionts and potential medicines.</title>
        <authorList>
            <person name="Rayko M."/>
        </authorList>
    </citation>
    <scope>NUCLEOTIDE SEQUENCE [LARGE SCALE GENOMIC DNA]</scope>
    <source>
        <strain evidence="10">Kwan_BN1</strain>
    </source>
</reference>
<comment type="subcellular location">
    <subcellularLocation>
        <location evidence="2">Membrane</location>
    </subcellularLocation>
    <subcellularLocation>
        <location evidence="1">Mitochondrion</location>
    </subcellularLocation>
</comment>
<evidence type="ECO:0000256" key="8">
    <source>
        <dbReference type="ARBA" id="ARBA00023136"/>
    </source>
</evidence>
<dbReference type="EMBL" id="VXIV02001507">
    <property type="protein sequence ID" value="KAF6032422.1"/>
    <property type="molecule type" value="Genomic_DNA"/>
</dbReference>
<evidence type="ECO:0000313" key="10">
    <source>
        <dbReference type="EMBL" id="KAF6032422.1"/>
    </source>
</evidence>
<dbReference type="Pfam" id="PF07798">
    <property type="entry name" value="CCDC90-like"/>
    <property type="match status" value="1"/>
</dbReference>
<keyword evidence="5 9" id="KW-1133">Transmembrane helix</keyword>
<evidence type="ECO:0000256" key="7">
    <source>
        <dbReference type="ARBA" id="ARBA00023128"/>
    </source>
</evidence>
<keyword evidence="11" id="KW-1185">Reference proteome</keyword>
<dbReference type="GO" id="GO:0005739">
    <property type="term" value="C:mitochondrion"/>
    <property type="evidence" value="ECO:0007669"/>
    <property type="project" value="UniProtKB-SubCell"/>
</dbReference>
<dbReference type="PANTHER" id="PTHR14360">
    <property type="entry name" value="PROTEIN FMP32, MITOCHONDRIAL"/>
    <property type="match status" value="1"/>
</dbReference>
<evidence type="ECO:0000256" key="3">
    <source>
        <dbReference type="ARBA" id="ARBA00007224"/>
    </source>
</evidence>
<keyword evidence="6" id="KW-0175">Coiled coil</keyword>
<dbReference type="Proteomes" id="UP000593567">
    <property type="component" value="Unassembled WGS sequence"/>
</dbReference>
<dbReference type="AlphaFoldDB" id="A0A7J7K1B5"/>
<accession>A0A7J7K1B5</accession>
<protein>
    <submittedName>
        <fullName evidence="10">MCUR1</fullName>
    </submittedName>
</protein>
<organism evidence="10 11">
    <name type="scientific">Bugula neritina</name>
    <name type="common">Brown bryozoan</name>
    <name type="synonym">Sertularia neritina</name>
    <dbReference type="NCBI Taxonomy" id="10212"/>
    <lineage>
        <taxon>Eukaryota</taxon>
        <taxon>Metazoa</taxon>
        <taxon>Spiralia</taxon>
        <taxon>Lophotrochozoa</taxon>
        <taxon>Bryozoa</taxon>
        <taxon>Gymnolaemata</taxon>
        <taxon>Cheilostomatida</taxon>
        <taxon>Flustrina</taxon>
        <taxon>Buguloidea</taxon>
        <taxon>Bugulidae</taxon>
        <taxon>Bugula</taxon>
    </lineage>
</organism>
<name>A0A7J7K1B5_BUGNE</name>
<evidence type="ECO:0000256" key="4">
    <source>
        <dbReference type="ARBA" id="ARBA00022692"/>
    </source>
</evidence>
<gene>
    <name evidence="10" type="ORF">EB796_009236</name>
</gene>